<reference evidence="1 2" key="1">
    <citation type="journal article" date="2010" name="J. Bacteriol.">
        <title>Genome sequences of Pelagibaca bermudensis HTCC2601T and Maritimibacter alkaliphilus HTCC2654T, the type strains of two marine Roseobacter genera.</title>
        <authorList>
            <person name="Thrash J.C."/>
            <person name="Cho J.C."/>
            <person name="Ferriera S."/>
            <person name="Johnson J."/>
            <person name="Vergin K.L."/>
            <person name="Giovannoni S.J."/>
        </authorList>
    </citation>
    <scope>NUCLEOTIDE SEQUENCE [LARGE SCALE GENOMIC DNA]</scope>
    <source>
        <strain evidence="1 2">HTCC2654</strain>
    </source>
</reference>
<organism evidence="1 2">
    <name type="scientific">Maritimibacter alkaliphilus HTCC2654</name>
    <dbReference type="NCBI Taxonomy" id="314271"/>
    <lineage>
        <taxon>Bacteria</taxon>
        <taxon>Pseudomonadati</taxon>
        <taxon>Pseudomonadota</taxon>
        <taxon>Alphaproteobacteria</taxon>
        <taxon>Rhodobacterales</taxon>
        <taxon>Roseobacteraceae</taxon>
        <taxon>Maritimibacter</taxon>
    </lineage>
</organism>
<sequence length="61" mass="7026">MDDDDLVAWLNALDDEQRELLARHLDMWPDEPVDGSTRADLFEAALELLKTQRTGKPSRMN</sequence>
<proteinExistence type="predicted"/>
<evidence type="ECO:0000313" key="1">
    <source>
        <dbReference type="EMBL" id="EAQ13018.1"/>
    </source>
</evidence>
<dbReference type="EMBL" id="AAMT01000006">
    <property type="protein sequence ID" value="EAQ13018.1"/>
    <property type="molecule type" value="Genomic_DNA"/>
</dbReference>
<gene>
    <name evidence="1" type="ORF">RB2654_10988</name>
</gene>
<dbReference type="Proteomes" id="UP000002931">
    <property type="component" value="Unassembled WGS sequence"/>
</dbReference>
<keyword evidence="2" id="KW-1185">Reference proteome</keyword>
<dbReference type="HOGENOM" id="CLU_2917192_0_0_5"/>
<comment type="caution">
    <text evidence="1">The sequence shown here is derived from an EMBL/GenBank/DDBJ whole genome shotgun (WGS) entry which is preliminary data.</text>
</comment>
<protein>
    <submittedName>
        <fullName evidence="1">Uncharacterized protein</fullName>
    </submittedName>
</protein>
<evidence type="ECO:0000313" key="2">
    <source>
        <dbReference type="Proteomes" id="UP000002931"/>
    </source>
</evidence>
<dbReference type="AlphaFoldDB" id="A3VFA3"/>
<name>A3VFA3_9RHOB</name>
<accession>A3VFA3</accession>
<dbReference type="RefSeq" id="WP_008331494.1">
    <property type="nucleotide sequence ID" value="NZ_CH902578.1"/>
</dbReference>